<feature type="compositionally biased region" description="Basic and acidic residues" evidence="1">
    <location>
        <begin position="249"/>
        <end position="263"/>
    </location>
</feature>
<feature type="signal peptide" evidence="2">
    <location>
        <begin position="1"/>
        <end position="20"/>
    </location>
</feature>
<gene>
    <name evidence="4" type="ORF">GCM10022214_41080</name>
</gene>
<proteinExistence type="predicted"/>
<evidence type="ECO:0000256" key="2">
    <source>
        <dbReference type="SAM" id="SignalP"/>
    </source>
</evidence>
<dbReference type="PANTHER" id="PTHR43798">
    <property type="entry name" value="MONOACYLGLYCEROL LIPASE"/>
    <property type="match status" value="1"/>
</dbReference>
<dbReference type="GO" id="GO:0016787">
    <property type="term" value="F:hydrolase activity"/>
    <property type="evidence" value="ECO:0007669"/>
    <property type="project" value="UniProtKB-KW"/>
</dbReference>
<dbReference type="Gene3D" id="3.40.50.1820">
    <property type="entry name" value="alpha/beta hydrolase"/>
    <property type="match status" value="1"/>
</dbReference>
<dbReference type="Proteomes" id="UP001500683">
    <property type="component" value="Unassembled WGS sequence"/>
</dbReference>
<organism evidence="4 5">
    <name type="scientific">Actinomadura miaoliensis</name>
    <dbReference type="NCBI Taxonomy" id="430685"/>
    <lineage>
        <taxon>Bacteria</taxon>
        <taxon>Bacillati</taxon>
        <taxon>Actinomycetota</taxon>
        <taxon>Actinomycetes</taxon>
        <taxon>Streptosporangiales</taxon>
        <taxon>Thermomonosporaceae</taxon>
        <taxon>Actinomadura</taxon>
    </lineage>
</organism>
<reference evidence="5" key="1">
    <citation type="journal article" date="2019" name="Int. J. Syst. Evol. Microbiol.">
        <title>The Global Catalogue of Microorganisms (GCM) 10K type strain sequencing project: providing services to taxonomists for standard genome sequencing and annotation.</title>
        <authorList>
            <consortium name="The Broad Institute Genomics Platform"/>
            <consortium name="The Broad Institute Genome Sequencing Center for Infectious Disease"/>
            <person name="Wu L."/>
            <person name="Ma J."/>
        </authorList>
    </citation>
    <scope>NUCLEOTIDE SEQUENCE [LARGE SCALE GENOMIC DNA]</scope>
    <source>
        <strain evidence="5">JCM 16702</strain>
    </source>
</reference>
<evidence type="ECO:0000313" key="4">
    <source>
        <dbReference type="EMBL" id="GAA4078699.1"/>
    </source>
</evidence>
<feature type="region of interest" description="Disordered" evidence="1">
    <location>
        <begin position="248"/>
        <end position="267"/>
    </location>
</feature>
<evidence type="ECO:0000259" key="3">
    <source>
        <dbReference type="Pfam" id="PF00561"/>
    </source>
</evidence>
<evidence type="ECO:0000313" key="5">
    <source>
        <dbReference type="Proteomes" id="UP001500683"/>
    </source>
</evidence>
<dbReference type="InterPro" id="IPR050266">
    <property type="entry name" value="AB_hydrolase_sf"/>
</dbReference>
<accession>A0ABP7W117</accession>
<name>A0ABP7W117_9ACTN</name>
<keyword evidence="2" id="KW-0732">Signal</keyword>
<comment type="caution">
    <text evidence="4">The sequence shown here is derived from an EMBL/GenBank/DDBJ whole genome shotgun (WGS) entry which is preliminary data.</text>
</comment>
<dbReference type="InterPro" id="IPR029058">
    <property type="entry name" value="AB_hydrolase_fold"/>
</dbReference>
<keyword evidence="5" id="KW-1185">Reference proteome</keyword>
<dbReference type="RefSeq" id="WP_344949657.1">
    <property type="nucleotide sequence ID" value="NZ_BAAAZG010000025.1"/>
</dbReference>
<dbReference type="SUPFAM" id="SSF53474">
    <property type="entry name" value="alpha/beta-Hydrolases"/>
    <property type="match status" value="1"/>
</dbReference>
<dbReference type="InterPro" id="IPR000073">
    <property type="entry name" value="AB_hydrolase_1"/>
</dbReference>
<protein>
    <submittedName>
        <fullName evidence="4">Alpha/beta fold hydrolase</fullName>
    </submittedName>
</protein>
<keyword evidence="4" id="KW-0378">Hydrolase</keyword>
<evidence type="ECO:0000256" key="1">
    <source>
        <dbReference type="SAM" id="MobiDB-lite"/>
    </source>
</evidence>
<dbReference type="Pfam" id="PF00561">
    <property type="entry name" value="Abhydrolase_1"/>
    <property type="match status" value="1"/>
</dbReference>
<feature type="chain" id="PRO_5046847915" evidence="2">
    <location>
        <begin position="21"/>
        <end position="357"/>
    </location>
</feature>
<dbReference type="PANTHER" id="PTHR43798:SF33">
    <property type="entry name" value="HYDROLASE, PUTATIVE (AFU_ORTHOLOGUE AFUA_2G14860)-RELATED"/>
    <property type="match status" value="1"/>
</dbReference>
<dbReference type="EMBL" id="BAAAZG010000025">
    <property type="protein sequence ID" value="GAA4078699.1"/>
    <property type="molecule type" value="Genomic_DNA"/>
</dbReference>
<sequence length="357" mass="39118">MRRPLALGLALALTGGLALAGSPSAPATTSAASTSDDGLRRRDLHARGGIFVREVLPRRHTGKVPVLLVHGARPGGVATFDLPVPGGSLAGDIARAGHPVYVMDVRGYGRSTYPRSFTQDPSANPPAVRSNEAVRDVDAAVDLVRSRARVPEVAVYGWATGGHWAGMYASLHSEKVSDLVVHNSLYSGTSRWSLQDEYEDPDRPGHPRPMPAWRAVTADSLTARWDQDIPIPDKDQWRDPHVRAAYQREALRADPTSDDRDPPGFRNPTGPLVDAFYLAQGRQFWDASLIDARTLVVRSERDFWSRPEDVTRLMDHLTGAPRTRAVTLPGAIHHVHLDRPARGRSQLLSEVTTFLRS</sequence>
<feature type="domain" description="AB hydrolase-1" evidence="3">
    <location>
        <begin position="65"/>
        <end position="340"/>
    </location>
</feature>